<evidence type="ECO:0000256" key="4">
    <source>
        <dbReference type="ARBA" id="ARBA00023002"/>
    </source>
</evidence>
<dbReference type="InterPro" id="IPR036396">
    <property type="entry name" value="Cyt_P450_sf"/>
</dbReference>
<evidence type="ECO:0000256" key="5">
    <source>
        <dbReference type="ARBA" id="ARBA00023004"/>
    </source>
</evidence>
<keyword evidence="3" id="KW-0479">Metal-binding</keyword>
<keyword evidence="7" id="KW-0732">Signal</keyword>
<evidence type="ECO:0000256" key="2">
    <source>
        <dbReference type="ARBA" id="ARBA00022617"/>
    </source>
</evidence>
<evidence type="ECO:0000256" key="1">
    <source>
        <dbReference type="ARBA" id="ARBA00010617"/>
    </source>
</evidence>
<evidence type="ECO:0000313" key="8">
    <source>
        <dbReference type="EMBL" id="CAK9139869.1"/>
    </source>
</evidence>
<dbReference type="PANTHER" id="PTHR47955:SF8">
    <property type="entry name" value="CYTOCHROME P450 71D11-LIKE"/>
    <property type="match status" value="1"/>
</dbReference>
<evidence type="ECO:0000256" key="7">
    <source>
        <dbReference type="SAM" id="SignalP"/>
    </source>
</evidence>
<sequence>MLASLLSLLFLSFLPLLFLLKPKSRAVLNVPPSSQKLPIIGNLHQFGSIPHFLLWKRKLSQKYSSIMLLQAGRVPTLIFSSSQTAKEVLKTHDIDCCGKPHTHGQKRISYNLLDVAFSPYGEYWREMHKICVLELFTAKRVESFSFIRESESYAGRQIENGKFLDAIDEAKAMVHSFWFGDFIPYVGWIGDVFMGLHRRLEKCIGSFDAFVERVIADHLDPSRLRAEHEDIIDVMLRLLRDQNSSIRLTNDHIKPCLLSVTFSKVWSCNARELAHGPQTLTAHGPTVHGHLDA</sequence>
<dbReference type="GO" id="GO:0046872">
    <property type="term" value="F:metal ion binding"/>
    <property type="evidence" value="ECO:0007669"/>
    <property type="project" value="UniProtKB-KW"/>
</dbReference>
<organism evidence="8 9">
    <name type="scientific">Ilex paraguariensis</name>
    <name type="common">yerba mate</name>
    <dbReference type="NCBI Taxonomy" id="185542"/>
    <lineage>
        <taxon>Eukaryota</taxon>
        <taxon>Viridiplantae</taxon>
        <taxon>Streptophyta</taxon>
        <taxon>Embryophyta</taxon>
        <taxon>Tracheophyta</taxon>
        <taxon>Spermatophyta</taxon>
        <taxon>Magnoliopsida</taxon>
        <taxon>eudicotyledons</taxon>
        <taxon>Gunneridae</taxon>
        <taxon>Pentapetalae</taxon>
        <taxon>asterids</taxon>
        <taxon>campanulids</taxon>
        <taxon>Aquifoliales</taxon>
        <taxon>Aquifoliaceae</taxon>
        <taxon>Ilex</taxon>
    </lineage>
</organism>
<keyword evidence="5" id="KW-0408">Iron</keyword>
<dbReference type="Gene3D" id="1.10.630.10">
    <property type="entry name" value="Cytochrome P450"/>
    <property type="match status" value="1"/>
</dbReference>
<keyword evidence="9" id="KW-1185">Reference proteome</keyword>
<dbReference type="Proteomes" id="UP001642360">
    <property type="component" value="Unassembled WGS sequence"/>
</dbReference>
<protein>
    <submittedName>
        <fullName evidence="8">Uncharacterized protein</fullName>
    </submittedName>
</protein>
<dbReference type="InterPro" id="IPR001128">
    <property type="entry name" value="Cyt_P450"/>
</dbReference>
<reference evidence="8 9" key="1">
    <citation type="submission" date="2024-02" db="EMBL/GenBank/DDBJ databases">
        <authorList>
            <person name="Vignale AGUSTIN F."/>
            <person name="Sosa J E."/>
            <person name="Modenutti C."/>
        </authorList>
    </citation>
    <scope>NUCLEOTIDE SEQUENCE [LARGE SCALE GENOMIC DNA]</scope>
</reference>
<feature type="chain" id="PRO_5044888420" evidence="7">
    <location>
        <begin position="27"/>
        <end position="293"/>
    </location>
</feature>
<dbReference type="EMBL" id="CAUOFW020000996">
    <property type="protein sequence ID" value="CAK9139869.1"/>
    <property type="molecule type" value="Genomic_DNA"/>
</dbReference>
<dbReference type="SUPFAM" id="SSF48264">
    <property type="entry name" value="Cytochrome P450"/>
    <property type="match status" value="1"/>
</dbReference>
<evidence type="ECO:0000256" key="3">
    <source>
        <dbReference type="ARBA" id="ARBA00022723"/>
    </source>
</evidence>
<evidence type="ECO:0000256" key="6">
    <source>
        <dbReference type="ARBA" id="ARBA00023033"/>
    </source>
</evidence>
<dbReference type="PANTHER" id="PTHR47955">
    <property type="entry name" value="CYTOCHROME P450 FAMILY 71 PROTEIN"/>
    <property type="match status" value="1"/>
</dbReference>
<proteinExistence type="inferred from homology"/>
<gene>
    <name evidence="8" type="ORF">ILEXP_LOCUS7283</name>
</gene>
<keyword evidence="6" id="KW-0503">Monooxygenase</keyword>
<accession>A0ABC8RAA5</accession>
<keyword evidence="4" id="KW-0560">Oxidoreductase</keyword>
<dbReference type="Pfam" id="PF00067">
    <property type="entry name" value="p450"/>
    <property type="match status" value="1"/>
</dbReference>
<comment type="similarity">
    <text evidence="1">Belongs to the cytochrome P450 family.</text>
</comment>
<dbReference type="GO" id="GO:0004497">
    <property type="term" value="F:monooxygenase activity"/>
    <property type="evidence" value="ECO:0007669"/>
    <property type="project" value="UniProtKB-KW"/>
</dbReference>
<feature type="signal peptide" evidence="7">
    <location>
        <begin position="1"/>
        <end position="26"/>
    </location>
</feature>
<dbReference type="AlphaFoldDB" id="A0ABC8RAA5"/>
<name>A0ABC8RAA5_9AQUA</name>
<evidence type="ECO:0000313" key="9">
    <source>
        <dbReference type="Proteomes" id="UP001642360"/>
    </source>
</evidence>
<keyword evidence="2" id="KW-0349">Heme</keyword>
<comment type="caution">
    <text evidence="8">The sequence shown here is derived from an EMBL/GenBank/DDBJ whole genome shotgun (WGS) entry which is preliminary data.</text>
</comment>